<protein>
    <recommendedName>
        <fullName evidence="2">Bacteriophage T5 Orf172 DNA-binding domain-containing protein</fullName>
    </recommendedName>
</protein>
<evidence type="ECO:0000313" key="3">
    <source>
        <dbReference type="EMBL" id="RAK68786.1"/>
    </source>
</evidence>
<reference evidence="3 4" key="1">
    <citation type="submission" date="2018-05" db="EMBL/GenBank/DDBJ databases">
        <authorList>
            <person name="Lanie J.A."/>
            <person name="Ng W.-L."/>
            <person name="Kazmierczak K.M."/>
            <person name="Andrzejewski T.M."/>
            <person name="Davidsen T.M."/>
            <person name="Wayne K.J."/>
            <person name="Tettelin H."/>
            <person name="Glass J.I."/>
            <person name="Rusch D."/>
            <person name="Podicherti R."/>
            <person name="Tsui H.-C.T."/>
            <person name="Winkler M.E."/>
        </authorList>
    </citation>
    <scope>NUCLEOTIDE SEQUENCE [LARGE SCALE GENOMIC DNA]</scope>
    <source>
        <strain evidence="3 4">BUT-10</strain>
    </source>
</reference>
<evidence type="ECO:0000313" key="4">
    <source>
        <dbReference type="Proteomes" id="UP000249524"/>
    </source>
</evidence>
<keyword evidence="4" id="KW-1185">Reference proteome</keyword>
<comment type="caution">
    <text evidence="3">The sequence shown here is derived from an EMBL/GenBank/DDBJ whole genome shotgun (WGS) entry which is preliminary data.</text>
</comment>
<dbReference type="EMBL" id="QFYS01000001">
    <property type="protein sequence ID" value="RAK68786.1"/>
    <property type="molecule type" value="Genomic_DNA"/>
</dbReference>
<accession>A0A328BS10</accession>
<sequence length="180" mass="19999">MIYFIRDTATGLVKIGFSDSPRGRLAKMQVDCPGQLLLLATQEGGRRVESTLHERFAHLHVRGEWHRLGDDLDAHIGSLPPASLSSPAVERARPKHVLLVESLCDATGVGFITARSWLRRKSIPGRYWLAISKAGVMSLEELAVMMADPTPDTDDHRHQHGGLRSFRARREGQEQNCEAA</sequence>
<proteinExistence type="predicted"/>
<gene>
    <name evidence="3" type="ORF">DJ019_01885</name>
</gene>
<feature type="domain" description="Bacteriophage T5 Orf172 DNA-binding" evidence="2">
    <location>
        <begin position="7"/>
        <end position="79"/>
    </location>
</feature>
<dbReference type="Pfam" id="PF13455">
    <property type="entry name" value="MUG113"/>
    <property type="match status" value="1"/>
</dbReference>
<evidence type="ECO:0000256" key="1">
    <source>
        <dbReference type="SAM" id="MobiDB-lite"/>
    </source>
</evidence>
<dbReference type="OrthoDB" id="7596912at2"/>
<evidence type="ECO:0000259" key="2">
    <source>
        <dbReference type="SMART" id="SM00974"/>
    </source>
</evidence>
<dbReference type="Proteomes" id="UP000249524">
    <property type="component" value="Unassembled WGS sequence"/>
</dbReference>
<feature type="region of interest" description="Disordered" evidence="1">
    <location>
        <begin position="148"/>
        <end position="180"/>
    </location>
</feature>
<dbReference type="SMART" id="SM00974">
    <property type="entry name" value="T5orf172"/>
    <property type="match status" value="1"/>
</dbReference>
<name>A0A328BS10_9CAUL</name>
<dbReference type="InterPro" id="IPR018306">
    <property type="entry name" value="Phage_T5_Orf172_DNA-bd"/>
</dbReference>
<dbReference type="AlphaFoldDB" id="A0A328BS10"/>
<dbReference type="RefSeq" id="WP_111274278.1">
    <property type="nucleotide sequence ID" value="NZ_QFYS01000001.1"/>
</dbReference>
<organism evidence="3 4">
    <name type="scientific">Phenylobacterium kunshanense</name>
    <dbReference type="NCBI Taxonomy" id="1445034"/>
    <lineage>
        <taxon>Bacteria</taxon>
        <taxon>Pseudomonadati</taxon>
        <taxon>Pseudomonadota</taxon>
        <taxon>Alphaproteobacteria</taxon>
        <taxon>Caulobacterales</taxon>
        <taxon>Caulobacteraceae</taxon>
        <taxon>Phenylobacterium</taxon>
    </lineage>
</organism>